<dbReference type="InterPro" id="IPR007886">
    <property type="entry name" value="AlaDH/PNT_N"/>
</dbReference>
<evidence type="ECO:0000259" key="34">
    <source>
        <dbReference type="SMART" id="SM01002"/>
    </source>
</evidence>
<evidence type="ECO:0000313" key="37">
    <source>
        <dbReference type="Proteomes" id="UP001362999"/>
    </source>
</evidence>
<evidence type="ECO:0000256" key="31">
    <source>
        <dbReference type="PIRSR" id="PIRSR601233-2"/>
    </source>
</evidence>
<feature type="transmembrane region" description="Helical" evidence="33">
    <location>
        <begin position="1418"/>
        <end position="1437"/>
    </location>
</feature>
<comment type="subunit">
    <text evidence="4">Homodimer.</text>
</comment>
<dbReference type="InterPro" id="IPR008143">
    <property type="entry name" value="Ala_DH/PNT_CS2"/>
</dbReference>
<keyword evidence="23 32" id="KW-0464">Manganese</keyword>
<evidence type="ECO:0000256" key="30">
    <source>
        <dbReference type="PIRSR" id="PIRSR601233-1"/>
    </source>
</evidence>
<evidence type="ECO:0000256" key="27">
    <source>
        <dbReference type="ARBA" id="ARBA00061558"/>
    </source>
</evidence>
<comment type="cofactor">
    <cofactor evidence="32">
        <name>Mn(2+)</name>
        <dbReference type="ChEBI" id="CHEBI:29035"/>
    </cofactor>
    <text evidence="32">Binds 2 manganese ions per subunit.</text>
</comment>
<dbReference type="GO" id="GO:0050661">
    <property type="term" value="F:NADP binding"/>
    <property type="evidence" value="ECO:0007669"/>
    <property type="project" value="TreeGrafter"/>
</dbReference>
<feature type="binding site" evidence="31">
    <location>
        <position position="700"/>
    </location>
    <ligand>
        <name>GMP</name>
        <dbReference type="ChEBI" id="CHEBI:58115"/>
    </ligand>
</feature>
<evidence type="ECO:0000256" key="10">
    <source>
        <dbReference type="ARBA" id="ARBA00022692"/>
    </source>
</evidence>
<feature type="active site" description="GMP-histidine intermediate" evidence="30">
    <location>
        <position position="718"/>
    </location>
</feature>
<evidence type="ECO:0000256" key="26">
    <source>
        <dbReference type="ARBA" id="ARBA00054910"/>
    </source>
</evidence>
<dbReference type="SUPFAM" id="SSF103365">
    <property type="entry name" value="Hypothetical protein PH1602"/>
    <property type="match status" value="1"/>
</dbReference>
<feature type="binding site" evidence="31">
    <location>
        <begin position="544"/>
        <end position="548"/>
    </location>
    <ligand>
        <name>GMP</name>
        <dbReference type="ChEBI" id="CHEBI:58115"/>
    </ligand>
</feature>
<sequence length="1828" mass="191896">MAANGVHASVSRPLNPGVFAPIPTFFLPESEDLDLPSFEAHVVRIASAGVGPLIAGSMGEAPHLSHSERQLLIRTARRALDTAGMSTIPLIVGTGAPSTRETLELTQEAAKAGADYAIVIASGYFAGVLATNPAALKAFWTTVAEKSPIPVIIYNYPGASGGIDLDSDLITELAMECPNLCGVKLTCGNVGKLTRIADVVSTPAFTSTYPRKNPSAPFLVLGGFTDFLTPSAFANAHGAITGLANVSPYAIRKLFQLSEAALNDLTLLPEAQRLQGIIARGDYTIAKTGIAGTKFLLNKLYGYGGETRRPLPPMAPAAAEALWEHPHTQALVSLERQMSGKTKRFVLLLSGDGHERETILREARNKFRSKVSSVFLLGGDILTEGEHLPELVSEVWVGKGEPYCGPSGSFVRASVDAELHLISDKSYLDDKAIEQLKTVGRLPGVALVVGLPDLHPGSRFPIGCAIAAEGIYPALIGSDVGCGIALYELSAHYKSTVNPNKLASALRGLDDPWAGSTKQWLSNYGITRVSDFDAGSLGTVGAGNHFAELCVVEKIVDETAATQLGVLPNGLYLLVHTGSRGLGGSILAAETVQESNPYIPPDSLRLPEYLAEHDYAVRWAVANRDLVAHRIKQCILPSEPEDSGVVQLDVKKLIDVTHNSVTKHTLSVDATARELWVHRKGAAPADKGVAPCPGNRGSFSWLLRPTGDGQYNAHSLAHGAGRRYGRNVLHTGAKINKANLIQTDLGSVVICEDPDLLIEEQPEAYKDVGCVVEDMEEQGICMGVIILRPVVTYKFCEGQGKYRASSTAAAGIPYSSLTVGAPREIYPNERRVALTPQNAALLRKKGFAKQYAAAGATIVSRDELFAASDILLKVRPPQEGQEIQQIKEGSTVISFLYPVQNKQIVDTLASNKVKAAFAMDWIPRISRAQVFDALSSMANIAGYKAVLEASGNFGRFLTGQTTAAGKIPPAKVLVIGAGVAGLSAIVTARRMGAIVRGFDTRSAAREQVQSLGAEFLEVSIEEEGGGGGGYAKVMSKEFIAAEMALFMEQAKDVDIIITTALIPGKPAPKLITNDMVAAMKQGSIIVDLAAEAGGNCEATKPGELYVKNGVTIIGYSDLPSRLPTQSSTLYSNNVTKFLLSIGGDGKFAIDLEDEVVRGSIVVHEGNILPRATPPVIATPTPPTTPREEAAEIVALTPWQKTSRDVAAVTAGMGGVLALGKATGIGFMSNFFTFGLAALIGYRVVWQVAPALHSPLMSVTNAISGMVGVGGLFVMGGGYLPGTFPQVLGALSVLLASVNVAGGFIITKRMLDMFKRSTDPPEYSWLYGVPAVIFTGGFLAAASTGMAGLVQAGYLASSVLCIGLCSIHPKLIDVDELSAGSLSGLSSQATARQGNALGMLGVGSGILASLAAVGFPAPVLAQFAGVAGIGGLIGTIVGRRVTATELPQMVAMLHSVVGLAAVMTSIGSILADASHAPMLHLVAGYLGVVIGGITFTGSIVAFLKLAGRMASKPLALPGKHLVNSSLLGLNGLTMAAFLSMPTTPLVAAAFLSTSTLLSFIMGYTTTAAIGGADMLDLHLLPKVGCDWTCVSFTDGAPEGFMLDNPLLTTVGSLIGVSGSILSYIMCVAMNRSLPNVLFGGASTGPVEAREMVGSITKTTVDDTVEALSNADSVILVVGYGMAVAKAQYAISDICNMLRAKGITVRFAIHPVAGRMPGQCNVLLAEAAVPYDIVLEMDEINDDFKETDLVLVIGANDTVNPISLEKGSAIAGMPVLHAWKAKQVIVMKRGMSSGYADVPNPMFYMPSTKMLFGDAKDTCDAIKRGLETRG</sequence>
<dbReference type="EMBL" id="JAWWNJ010000044">
    <property type="protein sequence ID" value="KAK7019336.1"/>
    <property type="molecule type" value="Genomic_DNA"/>
</dbReference>
<evidence type="ECO:0000256" key="16">
    <source>
        <dbReference type="ARBA" id="ARBA00022967"/>
    </source>
</evidence>
<dbReference type="FunFam" id="3.40.50.1220:FF:000002">
    <property type="entry name" value="NAD(P) transhydrogenase subunit beta"/>
    <property type="match status" value="1"/>
</dbReference>
<dbReference type="GO" id="GO:0005886">
    <property type="term" value="C:plasma membrane"/>
    <property type="evidence" value="ECO:0007669"/>
    <property type="project" value="UniProtKB-SubCell"/>
</dbReference>
<dbReference type="Pfam" id="PF00701">
    <property type="entry name" value="DHDPS"/>
    <property type="match status" value="1"/>
</dbReference>
<evidence type="ECO:0000256" key="11">
    <source>
        <dbReference type="ARBA" id="ARBA00022723"/>
    </source>
</evidence>
<dbReference type="InterPro" id="IPR024605">
    <property type="entry name" value="NADP_transhyd_a_C"/>
</dbReference>
<evidence type="ECO:0000256" key="5">
    <source>
        <dbReference type="ARBA" id="ARBA00012726"/>
    </source>
</evidence>
<organism evidence="36 37">
    <name type="scientific">Favolaschia claudopus</name>
    <dbReference type="NCBI Taxonomy" id="2862362"/>
    <lineage>
        <taxon>Eukaryota</taxon>
        <taxon>Fungi</taxon>
        <taxon>Dikarya</taxon>
        <taxon>Basidiomycota</taxon>
        <taxon>Agaricomycotina</taxon>
        <taxon>Agaricomycetes</taxon>
        <taxon>Agaricomycetidae</taxon>
        <taxon>Agaricales</taxon>
        <taxon>Marasmiineae</taxon>
        <taxon>Mycenaceae</taxon>
        <taxon>Favolaschia</taxon>
    </lineage>
</organism>
<feature type="transmembrane region" description="Helical" evidence="33">
    <location>
        <begin position="1482"/>
        <end position="1505"/>
    </location>
</feature>
<dbReference type="GO" id="GO:0008750">
    <property type="term" value="F:proton-translocating NAD(P)+ transhydrogenase activity"/>
    <property type="evidence" value="ECO:0007669"/>
    <property type="project" value="UniProtKB-EC"/>
</dbReference>
<dbReference type="Gene3D" id="3.20.20.70">
    <property type="entry name" value="Aldolase class I"/>
    <property type="match status" value="1"/>
</dbReference>
<dbReference type="Pfam" id="PF01139">
    <property type="entry name" value="RtcB"/>
    <property type="match status" value="2"/>
</dbReference>
<evidence type="ECO:0000256" key="22">
    <source>
        <dbReference type="ARBA" id="ARBA00023136"/>
    </source>
</evidence>
<dbReference type="GO" id="GO:0005525">
    <property type="term" value="F:GTP binding"/>
    <property type="evidence" value="ECO:0007669"/>
    <property type="project" value="UniProtKB-KW"/>
</dbReference>
<dbReference type="InterPro" id="IPR002220">
    <property type="entry name" value="DapA-like"/>
</dbReference>
<keyword evidence="9" id="KW-0436">Ligase</keyword>
<feature type="binding site" evidence="31">
    <location>
        <begin position="658"/>
        <end position="659"/>
    </location>
    <ligand>
        <name>GMP</name>
        <dbReference type="ChEBI" id="CHEBI:58115"/>
    </ligand>
</feature>
<feature type="binding site" evidence="31">
    <location>
        <position position="794"/>
    </location>
    <ligand>
        <name>GMP</name>
        <dbReference type="ChEBI" id="CHEBI:58115"/>
    </ligand>
</feature>
<keyword evidence="7" id="KW-1003">Cell membrane</keyword>
<evidence type="ECO:0000256" key="6">
    <source>
        <dbReference type="ARBA" id="ARBA00012943"/>
    </source>
</evidence>
<evidence type="ECO:0000256" key="21">
    <source>
        <dbReference type="ARBA" id="ARBA00023134"/>
    </source>
</evidence>
<dbReference type="SUPFAM" id="SSF51569">
    <property type="entry name" value="Aldolase"/>
    <property type="match status" value="1"/>
</dbReference>
<comment type="function">
    <text evidence="26">The transhydrogenation between NADH and NADP is coupled to respiration and ATP hydrolysis and functions as a proton pump across the membrane. May play a role in reactive oxygen species (ROS) detoxification in the adrenal gland.</text>
</comment>
<keyword evidence="14" id="KW-0521">NADP</keyword>
<evidence type="ECO:0000256" key="33">
    <source>
        <dbReference type="SAM" id="Phobius"/>
    </source>
</evidence>
<dbReference type="InterPro" id="IPR034300">
    <property type="entry name" value="PNTB-like"/>
</dbReference>
<dbReference type="GO" id="GO:0006396">
    <property type="term" value="P:RNA processing"/>
    <property type="evidence" value="ECO:0007669"/>
    <property type="project" value="InterPro"/>
</dbReference>
<dbReference type="InterPro" id="IPR013785">
    <property type="entry name" value="Aldolase_TIM"/>
</dbReference>
<keyword evidence="12 31" id="KW-0547">Nucleotide-binding</keyword>
<dbReference type="SUPFAM" id="SSF52283">
    <property type="entry name" value="Formate/glycerate dehydrogenase catalytic domain-like"/>
    <property type="match status" value="1"/>
</dbReference>
<dbReference type="Pfam" id="PF12769">
    <property type="entry name" value="PNTB_4TM"/>
    <property type="match status" value="1"/>
</dbReference>
<comment type="subcellular location">
    <subcellularLocation>
        <location evidence="2">Cell inner membrane</location>
        <topology evidence="2">Multi-pass membrane protein</topology>
    </subcellularLocation>
    <subcellularLocation>
        <location evidence="1">Mitochondrion inner membrane</location>
        <topology evidence="1">Multi-pass membrane protein</topology>
        <orientation evidence="1">Matrix side</orientation>
    </subcellularLocation>
</comment>
<evidence type="ECO:0000256" key="29">
    <source>
        <dbReference type="ARBA" id="ARBA00079255"/>
    </source>
</evidence>
<protein>
    <recommendedName>
        <fullName evidence="28">NAD(P) transhydrogenase, mitochondrial</fullName>
        <ecNumber evidence="5">6.5.1.8</ecNumber>
        <ecNumber evidence="6">7.1.1.1</ecNumber>
    </recommendedName>
    <alternativeName>
        <fullName evidence="29">Nicotinamide nucleotide transhydrogenase</fullName>
    </alternativeName>
</protein>
<dbReference type="SUPFAM" id="SSF51735">
    <property type="entry name" value="NAD(P)-binding Rossmann-fold domains"/>
    <property type="match status" value="1"/>
</dbReference>
<keyword evidence="8" id="KW-0997">Cell inner membrane</keyword>
<dbReference type="SMART" id="SM01003">
    <property type="entry name" value="AlaDh_PNT_N"/>
    <property type="match status" value="1"/>
</dbReference>
<dbReference type="InterPro" id="IPR017510">
    <property type="entry name" value="RtcB2"/>
</dbReference>
<keyword evidence="22 33" id="KW-0472">Membrane</keyword>
<dbReference type="EC" id="7.1.1.1" evidence="6"/>
<dbReference type="GO" id="GO:0016491">
    <property type="term" value="F:oxidoreductase activity"/>
    <property type="evidence" value="ECO:0007669"/>
    <property type="project" value="InterPro"/>
</dbReference>
<dbReference type="PANTHER" id="PTHR10160">
    <property type="entry name" value="NAD(P) TRANSHYDROGENASE"/>
    <property type="match status" value="1"/>
</dbReference>
<feature type="transmembrane region" description="Helical" evidence="33">
    <location>
        <begin position="1285"/>
        <end position="1305"/>
    </location>
</feature>
<dbReference type="PRINTS" id="PR00146">
    <property type="entry name" value="DHPICSNTHASE"/>
</dbReference>
<evidence type="ECO:0000256" key="8">
    <source>
        <dbReference type="ARBA" id="ARBA00022519"/>
    </source>
</evidence>
<feature type="domain" description="Alanine dehydrogenase/pyridine nucleotide transhydrogenase NAD(H)-binding" evidence="34">
    <location>
        <begin position="950"/>
        <end position="1114"/>
    </location>
</feature>
<keyword evidence="13" id="KW-0999">Mitochondrion inner membrane</keyword>
<keyword evidence="10 33" id="KW-0812">Transmembrane</keyword>
<dbReference type="InterPro" id="IPR036025">
    <property type="entry name" value="RtcB-like_sf"/>
</dbReference>
<dbReference type="FunFam" id="3.40.50.720:FF:000028">
    <property type="entry name" value="NAD(P) transhydrogenase subunit alpha"/>
    <property type="match status" value="1"/>
</dbReference>
<evidence type="ECO:0000256" key="12">
    <source>
        <dbReference type="ARBA" id="ARBA00022741"/>
    </source>
</evidence>
<feature type="binding site" evidence="31">
    <location>
        <begin position="718"/>
        <end position="721"/>
    </location>
    <ligand>
        <name>GMP</name>
        <dbReference type="ChEBI" id="CHEBI:58115"/>
    </ligand>
</feature>
<evidence type="ECO:0000313" key="36">
    <source>
        <dbReference type="EMBL" id="KAK7019336.1"/>
    </source>
</evidence>
<feature type="transmembrane region" description="Helical" evidence="33">
    <location>
        <begin position="1605"/>
        <end position="1627"/>
    </location>
</feature>
<feature type="domain" description="Alanine dehydrogenase/pyridine nucleotide transhydrogenase N-terminal" evidence="35">
    <location>
        <begin position="820"/>
        <end position="941"/>
    </location>
</feature>
<evidence type="ECO:0000256" key="23">
    <source>
        <dbReference type="ARBA" id="ARBA00023211"/>
    </source>
</evidence>
<dbReference type="SUPFAM" id="SSF52467">
    <property type="entry name" value="DHS-like NAD/FAD-binding domain"/>
    <property type="match status" value="1"/>
</dbReference>
<dbReference type="NCBIfam" id="TIGR03073">
    <property type="entry name" value="release_rtcB"/>
    <property type="match status" value="1"/>
</dbReference>
<dbReference type="GO" id="GO:0016829">
    <property type="term" value="F:lyase activity"/>
    <property type="evidence" value="ECO:0007669"/>
    <property type="project" value="InterPro"/>
</dbReference>
<evidence type="ECO:0000256" key="18">
    <source>
        <dbReference type="ARBA" id="ARBA00022990"/>
    </source>
</evidence>
<feature type="transmembrane region" description="Helical" evidence="33">
    <location>
        <begin position="1325"/>
        <end position="1345"/>
    </location>
</feature>
<dbReference type="SMART" id="SM01130">
    <property type="entry name" value="DHDPS"/>
    <property type="match status" value="1"/>
</dbReference>
<dbReference type="Gene3D" id="3.90.1860.10">
    <property type="entry name" value="tRNA-splicing ligase RtcB"/>
    <property type="match status" value="1"/>
</dbReference>
<keyword evidence="17 33" id="KW-1133">Transmembrane helix</keyword>
<evidence type="ECO:0000259" key="35">
    <source>
        <dbReference type="SMART" id="SM01003"/>
    </source>
</evidence>
<dbReference type="Pfam" id="PF02233">
    <property type="entry name" value="PNTB"/>
    <property type="match status" value="1"/>
</dbReference>
<dbReference type="SMART" id="SM01002">
    <property type="entry name" value="AlaDh_PNT_C"/>
    <property type="match status" value="1"/>
</dbReference>
<dbReference type="CDD" id="cd00408">
    <property type="entry name" value="DHDPS-like"/>
    <property type="match status" value="1"/>
</dbReference>
<keyword evidence="18" id="KW-0007">Acetylation</keyword>
<keyword evidence="11 32" id="KW-0479">Metal-binding</keyword>
<evidence type="ECO:0000256" key="32">
    <source>
        <dbReference type="PIRSR" id="PIRSR601233-3"/>
    </source>
</evidence>
<dbReference type="CDD" id="cd05304">
    <property type="entry name" value="Rubrum_tdh"/>
    <property type="match status" value="1"/>
</dbReference>
<gene>
    <name evidence="36" type="ORF">R3P38DRAFT_3359609</name>
</gene>
<keyword evidence="20" id="KW-0496">Mitochondrion</keyword>
<dbReference type="GO" id="GO:0005743">
    <property type="term" value="C:mitochondrial inner membrane"/>
    <property type="evidence" value="ECO:0007669"/>
    <property type="project" value="UniProtKB-SubCell"/>
</dbReference>
<dbReference type="GO" id="GO:0046872">
    <property type="term" value="F:metal ion binding"/>
    <property type="evidence" value="ECO:0007669"/>
    <property type="project" value="UniProtKB-KW"/>
</dbReference>
<feature type="binding site" evidence="32">
    <location>
        <position position="576"/>
    </location>
    <ligand>
        <name>Mn(2+)</name>
        <dbReference type="ChEBI" id="CHEBI:29035"/>
        <label>2</label>
    </ligand>
</feature>
<dbReference type="Gene3D" id="3.40.50.720">
    <property type="entry name" value="NAD(P)-binding Rossmann-like Domain"/>
    <property type="match status" value="2"/>
</dbReference>
<dbReference type="NCBIfam" id="NF006942">
    <property type="entry name" value="PRK09424.1"/>
    <property type="match status" value="1"/>
</dbReference>
<evidence type="ECO:0000256" key="3">
    <source>
        <dbReference type="ARBA" id="ARBA00005624"/>
    </source>
</evidence>
<comment type="caution">
    <text evidence="36">The sequence shown here is derived from an EMBL/GenBank/DDBJ whole genome shotgun (WGS) entry which is preliminary data.</text>
</comment>
<evidence type="ECO:0000256" key="9">
    <source>
        <dbReference type="ARBA" id="ARBA00022598"/>
    </source>
</evidence>
<dbReference type="GO" id="GO:0170057">
    <property type="term" value="F:RNA ligase (GTP) activity"/>
    <property type="evidence" value="ECO:0007669"/>
    <property type="project" value="UniProtKB-EC"/>
</dbReference>
<name>A0AAW0B1E5_9AGAR</name>
<dbReference type="Pfam" id="PF01262">
    <property type="entry name" value="AlaDh_PNT_C"/>
    <property type="match status" value="1"/>
</dbReference>
<dbReference type="InterPro" id="IPR029035">
    <property type="entry name" value="DHS-like_NAD/FAD-binding_dom"/>
</dbReference>
<feature type="binding site" evidence="32">
    <location>
        <position position="658"/>
    </location>
    <ligand>
        <name>Mn(2+)</name>
        <dbReference type="ChEBI" id="CHEBI:29035"/>
        <label>2</label>
    </ligand>
</feature>
<evidence type="ECO:0000256" key="7">
    <source>
        <dbReference type="ARBA" id="ARBA00022475"/>
    </source>
</evidence>
<keyword evidence="15" id="KW-0809">Transit peptide</keyword>
<feature type="binding site" evidence="32">
    <location>
        <position position="545"/>
    </location>
    <ligand>
        <name>Mn(2+)</name>
        <dbReference type="ChEBI" id="CHEBI:29035"/>
        <label>1</label>
    </ligand>
</feature>
<comment type="catalytic activity">
    <reaction evidence="24">
        <text>a 3'-end 3'-phospho-ribonucleotide-RNA + a 5'-end dephospho-ribonucleoside-RNA + GTP = a ribonucleotidyl-ribonucleotide-RNA + GMP + diphosphate</text>
        <dbReference type="Rhea" id="RHEA:68076"/>
        <dbReference type="Rhea" id="RHEA-COMP:10463"/>
        <dbReference type="Rhea" id="RHEA-COMP:13936"/>
        <dbReference type="Rhea" id="RHEA-COMP:17355"/>
        <dbReference type="ChEBI" id="CHEBI:33019"/>
        <dbReference type="ChEBI" id="CHEBI:37565"/>
        <dbReference type="ChEBI" id="CHEBI:58115"/>
        <dbReference type="ChEBI" id="CHEBI:83062"/>
        <dbReference type="ChEBI" id="CHEBI:138284"/>
        <dbReference type="ChEBI" id="CHEBI:173118"/>
        <dbReference type="EC" id="6.5.1.8"/>
    </reaction>
</comment>
<evidence type="ECO:0000256" key="2">
    <source>
        <dbReference type="ARBA" id="ARBA00004429"/>
    </source>
</evidence>
<keyword evidence="21 31" id="KW-0342">GTP-binding</keyword>
<proteinExistence type="inferred from homology"/>
<keyword evidence="19" id="KW-0520">NAD</keyword>
<dbReference type="Proteomes" id="UP001362999">
    <property type="component" value="Unassembled WGS sequence"/>
</dbReference>
<dbReference type="Gene3D" id="3.40.50.1220">
    <property type="entry name" value="TPP-binding domain"/>
    <property type="match status" value="1"/>
</dbReference>
<dbReference type="InterPro" id="IPR001233">
    <property type="entry name" value="RtcB"/>
</dbReference>
<reference evidence="36 37" key="1">
    <citation type="journal article" date="2024" name="J Genomics">
        <title>Draft genome sequencing and assembly of Favolaschia claudopus CIRM-BRFM 2984 isolated from oak limbs.</title>
        <authorList>
            <person name="Navarro D."/>
            <person name="Drula E."/>
            <person name="Chaduli D."/>
            <person name="Cazenave R."/>
            <person name="Ahrendt S."/>
            <person name="Wang J."/>
            <person name="Lipzen A."/>
            <person name="Daum C."/>
            <person name="Barry K."/>
            <person name="Grigoriev I.V."/>
            <person name="Favel A."/>
            <person name="Rosso M.N."/>
            <person name="Martin F."/>
        </authorList>
    </citation>
    <scope>NUCLEOTIDE SEQUENCE [LARGE SCALE GENOMIC DNA]</scope>
    <source>
        <strain evidence="36 37">CIRM-BRFM 2984</strain>
    </source>
</reference>
<evidence type="ECO:0000256" key="1">
    <source>
        <dbReference type="ARBA" id="ARBA00004292"/>
    </source>
</evidence>
<evidence type="ECO:0000256" key="14">
    <source>
        <dbReference type="ARBA" id="ARBA00022857"/>
    </source>
</evidence>
<feature type="transmembrane region" description="Helical" evidence="33">
    <location>
        <begin position="1449"/>
        <end position="1470"/>
    </location>
</feature>
<dbReference type="PROSITE" id="PS00837">
    <property type="entry name" value="ALADH_PNT_2"/>
    <property type="match status" value="1"/>
</dbReference>
<evidence type="ECO:0000256" key="4">
    <source>
        <dbReference type="ARBA" id="ARBA00011738"/>
    </source>
</evidence>
<dbReference type="GO" id="GO:0006740">
    <property type="term" value="P:NADPH regeneration"/>
    <property type="evidence" value="ECO:0007669"/>
    <property type="project" value="TreeGrafter"/>
</dbReference>
<dbReference type="NCBIfam" id="TIGR00561">
    <property type="entry name" value="pntA"/>
    <property type="match status" value="1"/>
</dbReference>
<keyword evidence="16" id="KW-1278">Translocase</keyword>
<dbReference type="Pfam" id="PF05222">
    <property type="entry name" value="AlaDh_PNT_N"/>
    <property type="match status" value="1"/>
</dbReference>
<keyword evidence="37" id="KW-1185">Reference proteome</keyword>
<comment type="catalytic activity">
    <reaction evidence="25">
        <text>NAD(+) + NADPH + H(+)(in) = NADH + NADP(+) + H(+)(out)</text>
        <dbReference type="Rhea" id="RHEA:47992"/>
        <dbReference type="ChEBI" id="CHEBI:15378"/>
        <dbReference type="ChEBI" id="CHEBI:57540"/>
        <dbReference type="ChEBI" id="CHEBI:57783"/>
        <dbReference type="ChEBI" id="CHEBI:57945"/>
        <dbReference type="ChEBI" id="CHEBI:58349"/>
        <dbReference type="EC" id="7.1.1.1"/>
    </reaction>
</comment>
<evidence type="ECO:0000256" key="19">
    <source>
        <dbReference type="ARBA" id="ARBA00023027"/>
    </source>
</evidence>
<evidence type="ECO:0000256" key="20">
    <source>
        <dbReference type="ARBA" id="ARBA00023128"/>
    </source>
</evidence>
<comment type="similarity">
    <text evidence="3">In the N-terminal section; belongs to the AlaDH/PNT family.</text>
</comment>
<evidence type="ECO:0000256" key="15">
    <source>
        <dbReference type="ARBA" id="ARBA00022946"/>
    </source>
</evidence>
<dbReference type="InterPro" id="IPR007698">
    <property type="entry name" value="AlaDH/PNT_NAD(H)-bd"/>
</dbReference>
<evidence type="ECO:0000256" key="28">
    <source>
        <dbReference type="ARBA" id="ARBA00074145"/>
    </source>
</evidence>
<feature type="transmembrane region" description="Helical" evidence="33">
    <location>
        <begin position="1257"/>
        <end position="1279"/>
    </location>
</feature>
<evidence type="ECO:0000256" key="13">
    <source>
        <dbReference type="ARBA" id="ARBA00022792"/>
    </source>
</evidence>
<dbReference type="InterPro" id="IPR036291">
    <property type="entry name" value="NAD(P)-bd_dom_sf"/>
</dbReference>
<comment type="similarity">
    <text evidence="27">In the C-terminal section; belongs to the PNT beta subunit family.</text>
</comment>
<evidence type="ECO:0000256" key="17">
    <source>
        <dbReference type="ARBA" id="ARBA00022989"/>
    </source>
</evidence>
<dbReference type="EC" id="6.5.1.8" evidence="5"/>
<dbReference type="InterPro" id="IPR026255">
    <property type="entry name" value="NADP_transhyd_a"/>
</dbReference>
<dbReference type="PANTHER" id="PTHR10160:SF19">
    <property type="entry name" value="PROTON-TRANSLOCATING NAD(P)(+) TRANSHYDROGENASE"/>
    <property type="match status" value="1"/>
</dbReference>
<evidence type="ECO:0000256" key="24">
    <source>
        <dbReference type="ARBA" id="ARBA00047746"/>
    </source>
</evidence>
<accession>A0AAW0B1E5</accession>
<feature type="transmembrane region" description="Helical" evidence="33">
    <location>
        <begin position="1226"/>
        <end position="1245"/>
    </location>
</feature>
<evidence type="ECO:0000256" key="25">
    <source>
        <dbReference type="ARBA" id="ARBA00048202"/>
    </source>
</evidence>